<name>A0A431WIM8_9BACI</name>
<gene>
    <name evidence="1" type="ORF">EKG37_05195</name>
</gene>
<dbReference type="Proteomes" id="UP000271374">
    <property type="component" value="Unassembled WGS sequence"/>
</dbReference>
<comment type="caution">
    <text evidence="1">The sequence shown here is derived from an EMBL/GenBank/DDBJ whole genome shotgun (WGS) entry which is preliminary data.</text>
</comment>
<reference evidence="1 2" key="1">
    <citation type="submission" date="2018-12" db="EMBL/GenBank/DDBJ databases">
        <title>Bacillus yapensis draft genome sequence.</title>
        <authorList>
            <person name="Yu L."/>
            <person name="Xu X."/>
            <person name="Tang X."/>
        </authorList>
    </citation>
    <scope>NUCLEOTIDE SEQUENCE [LARGE SCALE GENOMIC DNA]</scope>
    <source>
        <strain evidence="1 2">XXST-01</strain>
    </source>
</reference>
<dbReference type="RefSeq" id="WP_126407044.1">
    <property type="nucleotide sequence ID" value="NZ_RXNT01000003.1"/>
</dbReference>
<dbReference type="EMBL" id="RXNT01000003">
    <property type="protein sequence ID" value="RTR35275.1"/>
    <property type="molecule type" value="Genomic_DNA"/>
</dbReference>
<sequence>MDYVMPGLIVLAILLLILSFFLKDPYKELKNELDQFSMQQIQDMYQLKRKIKILEEELLIDDSEFKSPTVFSPSNKKEIHAILKNQVWSLAKQGLTIDQIAKQSSLSSDDVQAIINEFSSGERYE</sequence>
<evidence type="ECO:0000313" key="1">
    <source>
        <dbReference type="EMBL" id="RTR35275.1"/>
    </source>
</evidence>
<proteinExistence type="predicted"/>
<evidence type="ECO:0000313" key="2">
    <source>
        <dbReference type="Proteomes" id="UP000271374"/>
    </source>
</evidence>
<dbReference type="OrthoDB" id="2454584at2"/>
<dbReference type="AlphaFoldDB" id="A0A431WIM8"/>
<organism evidence="1 2">
    <name type="scientific">Bacillus yapensis</name>
    <dbReference type="NCBI Taxonomy" id="2492960"/>
    <lineage>
        <taxon>Bacteria</taxon>
        <taxon>Bacillati</taxon>
        <taxon>Bacillota</taxon>
        <taxon>Bacilli</taxon>
        <taxon>Bacillales</taxon>
        <taxon>Bacillaceae</taxon>
        <taxon>Bacillus</taxon>
    </lineage>
</organism>
<accession>A0A431WIM8</accession>
<keyword evidence="2" id="KW-1185">Reference proteome</keyword>
<protein>
    <submittedName>
        <fullName evidence="1">Uncharacterized protein</fullName>
    </submittedName>
</protein>